<sequence>MIKFFRHIRKRLLQENRFRKYLLYAIGEIILVVIGILIALQVNNWNNNRLNKTLEKKTLISLKSDLMLQEEIIRRQINKEDFFMAYVDSSRSMINSKIEVNKLATFLDTLSVRLTFVSNRVTFDNMGSGGKTTVITNPDLHKKIVEYYQFLDYTENVVNHNNLYRVNSQFGTYVLNNKLGIQISEDGQLFLKSELRPDQKYGFIKQLEGRHYSAENSRNKCALLLERTQDLIGLIDDEIEQHD</sequence>
<keyword evidence="1" id="KW-0812">Transmembrane</keyword>
<dbReference type="Proteomes" id="UP001198901">
    <property type="component" value="Unassembled WGS sequence"/>
</dbReference>
<organism evidence="2 3">
    <name type="scientific">Winogradskyella alexanderae</name>
    <dbReference type="NCBI Taxonomy" id="2877123"/>
    <lineage>
        <taxon>Bacteria</taxon>
        <taxon>Pseudomonadati</taxon>
        <taxon>Bacteroidota</taxon>
        <taxon>Flavobacteriia</taxon>
        <taxon>Flavobacteriales</taxon>
        <taxon>Flavobacteriaceae</taxon>
        <taxon>Winogradskyella</taxon>
    </lineage>
</organism>
<keyword evidence="1" id="KW-0472">Membrane</keyword>
<dbReference type="InterPro" id="IPR045749">
    <property type="entry name" value="DUF6090"/>
</dbReference>
<keyword evidence="1" id="KW-1133">Transmembrane helix</keyword>
<dbReference type="EMBL" id="JAIUJR010000012">
    <property type="protein sequence ID" value="MCA0133798.1"/>
    <property type="molecule type" value="Genomic_DNA"/>
</dbReference>
<reference evidence="3" key="1">
    <citation type="submission" date="2023-07" db="EMBL/GenBank/DDBJ databases">
        <authorList>
            <person name="Yue Y."/>
        </authorList>
    </citation>
    <scope>NUCLEOTIDE SEQUENCE [LARGE SCALE GENOMIC DNA]</scope>
    <source>
        <strain evidence="3">D23</strain>
    </source>
</reference>
<name>A0ABS7XUW0_9FLAO</name>
<gene>
    <name evidence="2" type="ORF">LBU54_14465</name>
</gene>
<dbReference type="Pfam" id="PF19578">
    <property type="entry name" value="DUF6090"/>
    <property type="match status" value="1"/>
</dbReference>
<accession>A0ABS7XUW0</accession>
<evidence type="ECO:0000256" key="1">
    <source>
        <dbReference type="SAM" id="Phobius"/>
    </source>
</evidence>
<evidence type="ECO:0000313" key="3">
    <source>
        <dbReference type="Proteomes" id="UP001198901"/>
    </source>
</evidence>
<proteinExistence type="predicted"/>
<protein>
    <submittedName>
        <fullName evidence="2">Uncharacterized protein</fullName>
    </submittedName>
</protein>
<comment type="caution">
    <text evidence="2">The sequence shown here is derived from an EMBL/GenBank/DDBJ whole genome shotgun (WGS) entry which is preliminary data.</text>
</comment>
<feature type="transmembrane region" description="Helical" evidence="1">
    <location>
        <begin position="21"/>
        <end position="42"/>
    </location>
</feature>
<keyword evidence="3" id="KW-1185">Reference proteome</keyword>
<dbReference type="RefSeq" id="WP_224531602.1">
    <property type="nucleotide sequence ID" value="NZ_JAIUJR010000012.1"/>
</dbReference>
<evidence type="ECO:0000313" key="2">
    <source>
        <dbReference type="EMBL" id="MCA0133798.1"/>
    </source>
</evidence>